<name>A0A674CLQ3_SALTR</name>
<evidence type="ECO:0000256" key="20">
    <source>
        <dbReference type="SAM" id="Phobius"/>
    </source>
</evidence>
<evidence type="ECO:0000256" key="15">
    <source>
        <dbReference type="ARBA" id="ARBA00023157"/>
    </source>
</evidence>
<feature type="region of interest" description="Disordered" evidence="19">
    <location>
        <begin position="99"/>
        <end position="221"/>
    </location>
</feature>
<keyword evidence="4" id="KW-0217">Developmental protein</keyword>
<dbReference type="Ensembl" id="ENSSTUT00000089439.1">
    <property type="protein sequence ID" value="ENSSTUP00000084111.1"/>
    <property type="gene ID" value="ENSSTUG00000036933.1"/>
</dbReference>
<dbReference type="FunFam" id="2.60.120.40:FF:000004">
    <property type="entry name" value="Ectodysplasin-A isoform A"/>
    <property type="match status" value="1"/>
</dbReference>
<keyword evidence="16" id="KW-0325">Glycoprotein</keyword>
<evidence type="ECO:0000256" key="1">
    <source>
        <dbReference type="ARBA" id="ARBA00004401"/>
    </source>
</evidence>
<evidence type="ECO:0000256" key="8">
    <source>
        <dbReference type="ARBA" id="ARBA00022685"/>
    </source>
</evidence>
<feature type="transmembrane region" description="Helical" evidence="20">
    <location>
        <begin position="34"/>
        <end position="56"/>
    </location>
</feature>
<dbReference type="GeneTree" id="ENSGT00730000111220"/>
<evidence type="ECO:0000256" key="6">
    <source>
        <dbReference type="ARBA" id="ARBA00022514"/>
    </source>
</evidence>
<keyword evidence="14 20" id="KW-0472">Membrane</keyword>
<feature type="compositionally biased region" description="Pro residues" evidence="19">
    <location>
        <begin position="156"/>
        <end position="174"/>
    </location>
</feature>
<reference evidence="22" key="2">
    <citation type="submission" date="2025-09" db="UniProtKB">
        <authorList>
            <consortium name="Ensembl"/>
        </authorList>
    </citation>
    <scope>IDENTIFICATION</scope>
</reference>
<dbReference type="PANTHER" id="PTHR15151">
    <property type="entry name" value="PROTEIN EIGER"/>
    <property type="match status" value="1"/>
</dbReference>
<proteinExistence type="inferred from homology"/>
<dbReference type="Gene3D" id="2.60.120.40">
    <property type="match status" value="1"/>
</dbReference>
<evidence type="ECO:0000259" key="21">
    <source>
        <dbReference type="PROSITE" id="PS50049"/>
    </source>
</evidence>
<dbReference type="PROSITE" id="PS50049">
    <property type="entry name" value="THD_2"/>
    <property type="match status" value="1"/>
</dbReference>
<organism evidence="22 23">
    <name type="scientific">Salmo trutta</name>
    <name type="common">Brown trout</name>
    <dbReference type="NCBI Taxonomy" id="8032"/>
    <lineage>
        <taxon>Eukaryota</taxon>
        <taxon>Metazoa</taxon>
        <taxon>Chordata</taxon>
        <taxon>Craniata</taxon>
        <taxon>Vertebrata</taxon>
        <taxon>Euteleostomi</taxon>
        <taxon>Actinopterygii</taxon>
        <taxon>Neopterygii</taxon>
        <taxon>Teleostei</taxon>
        <taxon>Protacanthopterygii</taxon>
        <taxon>Salmoniformes</taxon>
        <taxon>Salmonidae</taxon>
        <taxon>Salmoninae</taxon>
        <taxon>Salmo</taxon>
    </lineage>
</organism>
<evidence type="ECO:0000256" key="9">
    <source>
        <dbReference type="ARBA" id="ARBA00022692"/>
    </source>
</evidence>
<keyword evidence="12 20" id="KW-1133">Transmembrane helix</keyword>
<evidence type="ECO:0000256" key="11">
    <source>
        <dbReference type="ARBA" id="ARBA00022968"/>
    </source>
</evidence>
<dbReference type="OrthoDB" id="6159739at2759"/>
<evidence type="ECO:0000256" key="5">
    <source>
        <dbReference type="ARBA" id="ARBA00022475"/>
    </source>
</evidence>
<dbReference type="GO" id="GO:0005125">
    <property type="term" value="F:cytokine activity"/>
    <property type="evidence" value="ECO:0007669"/>
    <property type="project" value="UniProtKB-KW"/>
</dbReference>
<evidence type="ECO:0000256" key="13">
    <source>
        <dbReference type="ARBA" id="ARBA00023119"/>
    </source>
</evidence>
<dbReference type="KEGG" id="stru:115154547"/>
<dbReference type="AlphaFoldDB" id="A0A674CLQ3"/>
<keyword evidence="13" id="KW-0176">Collagen</keyword>
<dbReference type="InterPro" id="IPR006052">
    <property type="entry name" value="TNF_dom"/>
</dbReference>
<evidence type="ECO:0000256" key="16">
    <source>
        <dbReference type="ARBA" id="ARBA00023180"/>
    </source>
</evidence>
<dbReference type="GO" id="GO:0043123">
    <property type="term" value="P:positive regulation of canonical NF-kappaB signal transduction"/>
    <property type="evidence" value="ECO:0007669"/>
    <property type="project" value="UniProtKB-ARBA"/>
</dbReference>
<dbReference type="GO" id="GO:0038177">
    <property type="term" value="F:death receptor agonist activity"/>
    <property type="evidence" value="ECO:0007669"/>
    <property type="project" value="TreeGrafter"/>
</dbReference>
<dbReference type="GO" id="GO:0042475">
    <property type="term" value="P:odontogenesis of dentin-containing tooth"/>
    <property type="evidence" value="ECO:0007669"/>
    <property type="project" value="UniProtKB-ARBA"/>
</dbReference>
<evidence type="ECO:0000256" key="14">
    <source>
        <dbReference type="ARBA" id="ARBA00023136"/>
    </source>
</evidence>
<comment type="similarity">
    <text evidence="3">Belongs to the tumor necrosis factor family.</text>
</comment>
<sequence length="367" mass="40609">MAPKSMSEKFAHIEEIDLKESTCICRKHCNNCKIFLGFFVLSLSLHLVTLFCYLDLRSEVKREILQKNREETVSPAADDMNDRYSPVFQLLDISYPTDLQPQNRLPLGNSEENSHLTEDRENAVHRTKRSQQNKRLDSESHGNKRKERKKGKKGPPGAPGPPGPPGPQGPPGIPGIPGIPGNNAMGPSGPPGPPGPAGPPGPQGPPGLQGPSGGRVRDSQPAVVHLQGQETTIQVKEDLSEGVLRNWKMISMHHKVFKMHSRSGELEVLVDGTYFIYSQVEVYYLNFTDIASYEVMVDKTPFLRCTRSIETGQRKFNTCYTAGVCLLRARQKISIRMVYEDTSISMTNHTTFLGSIRLGEAPPASHS</sequence>
<evidence type="ECO:0000256" key="7">
    <source>
        <dbReference type="ARBA" id="ARBA00022525"/>
    </source>
</evidence>
<keyword evidence="15" id="KW-1015">Disulfide bond</keyword>
<dbReference type="InterPro" id="IPR008160">
    <property type="entry name" value="Collagen"/>
</dbReference>
<dbReference type="GO" id="GO:0006955">
    <property type="term" value="P:immune response"/>
    <property type="evidence" value="ECO:0007669"/>
    <property type="project" value="InterPro"/>
</dbReference>
<feature type="compositionally biased region" description="Basic and acidic residues" evidence="19">
    <location>
        <begin position="112"/>
        <end position="124"/>
    </location>
</feature>
<keyword evidence="10" id="KW-0221">Differentiation</keyword>
<dbReference type="GeneID" id="115154547"/>
<dbReference type="GO" id="GO:0005164">
    <property type="term" value="F:tumor necrosis factor receptor binding"/>
    <property type="evidence" value="ECO:0007669"/>
    <property type="project" value="InterPro"/>
</dbReference>
<dbReference type="GO" id="GO:0007166">
    <property type="term" value="P:cell surface receptor signaling pathway"/>
    <property type="evidence" value="ECO:0007669"/>
    <property type="project" value="UniProtKB-ARBA"/>
</dbReference>
<dbReference type="SUPFAM" id="SSF49842">
    <property type="entry name" value="TNF-like"/>
    <property type="match status" value="1"/>
</dbReference>
<evidence type="ECO:0000256" key="10">
    <source>
        <dbReference type="ARBA" id="ARBA00022782"/>
    </source>
</evidence>
<feature type="domain" description="THD" evidence="21">
    <location>
        <begin position="222"/>
        <end position="358"/>
    </location>
</feature>
<dbReference type="InParanoid" id="A0A674CLQ3"/>
<evidence type="ECO:0000256" key="19">
    <source>
        <dbReference type="SAM" id="MobiDB-lite"/>
    </source>
</evidence>
<dbReference type="GO" id="GO:0005123">
    <property type="term" value="F:death receptor binding"/>
    <property type="evidence" value="ECO:0007669"/>
    <property type="project" value="TreeGrafter"/>
</dbReference>
<keyword evidence="23" id="KW-1185">Reference proteome</keyword>
<keyword evidence="8" id="KW-0165">Cleavage on pair of basic residues</keyword>
<dbReference type="Proteomes" id="UP000472277">
    <property type="component" value="Chromosome 19"/>
</dbReference>
<comment type="subcellular location">
    <subcellularLocation>
        <location evidence="1">Cell membrane</location>
        <topology evidence="1">Single-pass type II membrane protein</topology>
    </subcellularLocation>
    <subcellularLocation>
        <location evidence="2">Secreted</location>
    </subcellularLocation>
</comment>
<dbReference type="Pfam" id="PF00229">
    <property type="entry name" value="TNF"/>
    <property type="match status" value="1"/>
</dbReference>
<protein>
    <recommendedName>
        <fullName evidence="18">Ectodysplasin-A</fullName>
    </recommendedName>
</protein>
<dbReference type="PANTHER" id="PTHR15151:SF13">
    <property type="entry name" value="ECTODYSPLASIN-A"/>
    <property type="match status" value="1"/>
</dbReference>
<dbReference type="InterPro" id="IPR008983">
    <property type="entry name" value="Tumour_necrosis_fac-like_dom"/>
</dbReference>
<evidence type="ECO:0000256" key="3">
    <source>
        <dbReference type="ARBA" id="ARBA00008670"/>
    </source>
</evidence>
<evidence type="ECO:0000256" key="2">
    <source>
        <dbReference type="ARBA" id="ARBA00004613"/>
    </source>
</evidence>
<evidence type="ECO:0000256" key="4">
    <source>
        <dbReference type="ARBA" id="ARBA00022473"/>
    </source>
</evidence>
<keyword evidence="5" id="KW-1003">Cell membrane</keyword>
<reference evidence="22" key="1">
    <citation type="submission" date="2025-08" db="UniProtKB">
        <authorList>
            <consortium name="Ensembl"/>
        </authorList>
    </citation>
    <scope>IDENTIFICATION</scope>
</reference>
<dbReference type="GO" id="GO:0005615">
    <property type="term" value="C:extracellular space"/>
    <property type="evidence" value="ECO:0007669"/>
    <property type="project" value="UniProtKB-KW"/>
</dbReference>
<evidence type="ECO:0000313" key="22">
    <source>
        <dbReference type="Ensembl" id="ENSSTUP00000084111.1"/>
    </source>
</evidence>
<evidence type="ECO:0000313" key="23">
    <source>
        <dbReference type="Proteomes" id="UP000472277"/>
    </source>
</evidence>
<dbReference type="GO" id="GO:0005581">
    <property type="term" value="C:collagen trimer"/>
    <property type="evidence" value="ECO:0007669"/>
    <property type="project" value="UniProtKB-KW"/>
</dbReference>
<keyword evidence="9 20" id="KW-0812">Transmembrane</keyword>
<keyword evidence="6" id="KW-0202">Cytokine</keyword>
<dbReference type="RefSeq" id="XP_029556716.1">
    <property type="nucleotide sequence ID" value="XM_029700856.1"/>
</dbReference>
<feature type="compositionally biased region" description="Basic residues" evidence="19">
    <location>
        <begin position="143"/>
        <end position="153"/>
    </location>
</feature>
<evidence type="ECO:0000256" key="12">
    <source>
        <dbReference type="ARBA" id="ARBA00022989"/>
    </source>
</evidence>
<keyword evidence="7" id="KW-0964">Secreted</keyword>
<accession>A0A674CLQ3</accession>
<keyword evidence="11" id="KW-0735">Signal-anchor</keyword>
<dbReference type="InterPro" id="IPR051748">
    <property type="entry name" value="TNF_Ligand_Superfamily"/>
</dbReference>
<feature type="compositionally biased region" description="Pro residues" evidence="19">
    <location>
        <begin position="188"/>
        <end position="205"/>
    </location>
</feature>
<comment type="subunit">
    <text evidence="17">Homotrimer. The homotrimers may then dimerize and form higher-order oligomers.</text>
</comment>
<evidence type="ECO:0000256" key="17">
    <source>
        <dbReference type="ARBA" id="ARBA00065274"/>
    </source>
</evidence>
<dbReference type="GO" id="GO:0005886">
    <property type="term" value="C:plasma membrane"/>
    <property type="evidence" value="ECO:0007669"/>
    <property type="project" value="UniProtKB-SubCell"/>
</dbReference>
<dbReference type="GO" id="GO:0030154">
    <property type="term" value="P:cell differentiation"/>
    <property type="evidence" value="ECO:0007669"/>
    <property type="project" value="UniProtKB-KW"/>
</dbReference>
<evidence type="ECO:0000256" key="18">
    <source>
        <dbReference type="ARBA" id="ARBA00067607"/>
    </source>
</evidence>
<dbReference type="Pfam" id="PF01391">
    <property type="entry name" value="Collagen"/>
    <property type="match status" value="1"/>
</dbReference>
<dbReference type="GO" id="GO:1901222">
    <property type="term" value="P:regulation of non-canonical NF-kappaB signal transduction"/>
    <property type="evidence" value="ECO:0007669"/>
    <property type="project" value="UniProtKB-ARBA"/>
</dbReference>
<dbReference type="OMA" id="PRGAPCM"/>
<gene>
    <name evidence="22" type="primary">LOC115154547</name>
</gene>